<dbReference type="Pfam" id="PF02653">
    <property type="entry name" value="BPD_transp_2"/>
    <property type="match status" value="1"/>
</dbReference>
<evidence type="ECO:0000256" key="3">
    <source>
        <dbReference type="ARBA" id="ARBA00022692"/>
    </source>
</evidence>
<keyword evidence="4 6" id="KW-1133">Transmembrane helix</keyword>
<feature type="transmembrane region" description="Helical" evidence="6">
    <location>
        <begin position="112"/>
        <end position="135"/>
    </location>
</feature>
<feature type="transmembrane region" description="Helical" evidence="6">
    <location>
        <begin position="191"/>
        <end position="213"/>
    </location>
</feature>
<evidence type="ECO:0000256" key="6">
    <source>
        <dbReference type="SAM" id="Phobius"/>
    </source>
</evidence>
<dbReference type="AlphaFoldDB" id="A0A1M6JZD4"/>
<dbReference type="InterPro" id="IPR043428">
    <property type="entry name" value="LivM-like"/>
</dbReference>
<accession>A0A1M6JZD4</accession>
<keyword evidence="2" id="KW-1003">Cell membrane</keyword>
<keyword evidence="3 6" id="KW-0812">Transmembrane</keyword>
<sequence>MKKTAIYKEKGSHICFAVIVLLLAISPLLISSTSMVQFLGKCMCYSIVAIALDLIWGYTGMLSLGHGIYFCLGGYAMAMYLRLRDNGGKITDFMQTGGLSDLPTFWKPFESLPLAMIAIILVPGVLAGVIGFFVFRSRIKGVYFSIITQALTWAAYSLFIANSKYTGGNNGITDVSSLFGNTRGPANKSNLLLLFWVTLLVLIMVYVLAMFLVNRKFGKLLIAIRDGENRTFFSGYCVNNYKNFVYTLSAILAAIGGALFVNFNGSITPSQMTISYSITMVIWVAVGGRGTIIGAVIGAFFINMCEYNLSSGSLAVIWQYIIGIIFCVTIVFFQGGIVGIFKTQLPALIKRHSGKEEVA</sequence>
<evidence type="ECO:0000256" key="4">
    <source>
        <dbReference type="ARBA" id="ARBA00022989"/>
    </source>
</evidence>
<feature type="transmembrane region" description="Helical" evidence="6">
    <location>
        <begin position="317"/>
        <end position="341"/>
    </location>
</feature>
<dbReference type="GO" id="GO:0015658">
    <property type="term" value="F:branched-chain amino acid transmembrane transporter activity"/>
    <property type="evidence" value="ECO:0007669"/>
    <property type="project" value="InterPro"/>
</dbReference>
<evidence type="ECO:0000313" key="8">
    <source>
        <dbReference type="Proteomes" id="UP000184301"/>
    </source>
</evidence>
<feature type="transmembrane region" description="Helical" evidence="6">
    <location>
        <begin position="12"/>
        <end position="30"/>
    </location>
</feature>
<keyword evidence="8" id="KW-1185">Reference proteome</keyword>
<dbReference type="NCBIfam" id="TIGR03408">
    <property type="entry name" value="urea_trans_UrtC"/>
    <property type="match status" value="1"/>
</dbReference>
<name>A0A1M6JZD4_9FIRM</name>
<organism evidence="7 8">
    <name type="scientific">Hespellia stercorisuis DSM 15480</name>
    <dbReference type="NCBI Taxonomy" id="1121950"/>
    <lineage>
        <taxon>Bacteria</taxon>
        <taxon>Bacillati</taxon>
        <taxon>Bacillota</taxon>
        <taxon>Clostridia</taxon>
        <taxon>Lachnospirales</taxon>
        <taxon>Lachnospiraceae</taxon>
        <taxon>Hespellia</taxon>
    </lineage>
</organism>
<dbReference type="Proteomes" id="UP000184301">
    <property type="component" value="Unassembled WGS sequence"/>
</dbReference>
<dbReference type="GO" id="GO:0005886">
    <property type="term" value="C:plasma membrane"/>
    <property type="evidence" value="ECO:0007669"/>
    <property type="project" value="UniProtKB-SubCell"/>
</dbReference>
<keyword evidence="5 6" id="KW-0472">Membrane</keyword>
<dbReference type="OrthoDB" id="9789927at2"/>
<reference evidence="7 8" key="1">
    <citation type="submission" date="2016-11" db="EMBL/GenBank/DDBJ databases">
        <authorList>
            <person name="Jaros S."/>
            <person name="Januszkiewicz K."/>
            <person name="Wedrychowicz H."/>
        </authorList>
    </citation>
    <scope>NUCLEOTIDE SEQUENCE [LARGE SCALE GENOMIC DNA]</scope>
    <source>
        <strain evidence="7 8">DSM 15480</strain>
    </source>
</reference>
<evidence type="ECO:0000313" key="7">
    <source>
        <dbReference type="EMBL" id="SHJ52069.1"/>
    </source>
</evidence>
<feature type="transmembrane region" description="Helical" evidence="6">
    <location>
        <begin position="275"/>
        <end position="302"/>
    </location>
</feature>
<dbReference type="RefSeq" id="WP_073105455.1">
    <property type="nucleotide sequence ID" value="NZ_FQZY01000010.1"/>
</dbReference>
<dbReference type="PANTHER" id="PTHR30482">
    <property type="entry name" value="HIGH-AFFINITY BRANCHED-CHAIN AMINO ACID TRANSPORT SYSTEM PERMEASE"/>
    <property type="match status" value="1"/>
</dbReference>
<evidence type="ECO:0000256" key="2">
    <source>
        <dbReference type="ARBA" id="ARBA00022475"/>
    </source>
</evidence>
<dbReference type="CDD" id="cd06581">
    <property type="entry name" value="TM_PBP1_LivM_like"/>
    <property type="match status" value="1"/>
</dbReference>
<dbReference type="InterPro" id="IPR017778">
    <property type="entry name" value="ABC_transptr_urea_perm_UrtC"/>
</dbReference>
<dbReference type="InterPro" id="IPR001851">
    <property type="entry name" value="ABC_transp_permease"/>
</dbReference>
<feature type="transmembrane region" description="Helical" evidence="6">
    <location>
        <begin position="63"/>
        <end position="83"/>
    </location>
</feature>
<gene>
    <name evidence="7" type="ORF">SAMN02745243_00791</name>
</gene>
<evidence type="ECO:0000256" key="1">
    <source>
        <dbReference type="ARBA" id="ARBA00004651"/>
    </source>
</evidence>
<dbReference type="STRING" id="1121950.SAMN02745243_00791"/>
<feature type="transmembrane region" description="Helical" evidence="6">
    <location>
        <begin position="36"/>
        <end position="56"/>
    </location>
</feature>
<evidence type="ECO:0000256" key="5">
    <source>
        <dbReference type="ARBA" id="ARBA00023136"/>
    </source>
</evidence>
<feature type="transmembrane region" description="Helical" evidence="6">
    <location>
        <begin position="244"/>
        <end position="263"/>
    </location>
</feature>
<protein>
    <submittedName>
        <fullName evidence="7">Urea transport system permease protein</fullName>
    </submittedName>
</protein>
<dbReference type="EMBL" id="FQZY01000010">
    <property type="protein sequence ID" value="SHJ52069.1"/>
    <property type="molecule type" value="Genomic_DNA"/>
</dbReference>
<proteinExistence type="predicted"/>
<dbReference type="PANTHER" id="PTHR30482:SF4">
    <property type="entry name" value="SLR1201 PROTEIN"/>
    <property type="match status" value="1"/>
</dbReference>
<comment type="subcellular location">
    <subcellularLocation>
        <location evidence="1">Cell membrane</location>
        <topology evidence="1">Multi-pass membrane protein</topology>
    </subcellularLocation>
</comment>